<dbReference type="InterPro" id="IPR036271">
    <property type="entry name" value="Tet_transcr_reg_TetR-rel_C_sf"/>
</dbReference>
<dbReference type="SUPFAM" id="SSF48498">
    <property type="entry name" value="Tetracyclin repressor-like, C-terminal domain"/>
    <property type="match status" value="1"/>
</dbReference>
<comment type="caution">
    <text evidence="7">The sequence shown here is derived from an EMBL/GenBank/DDBJ whole genome shotgun (WGS) entry which is preliminary data.</text>
</comment>
<sequence>MSKFVNHNKKRKLIAEAAWNIIENEGIEKVSIRRVAAEAGMSPGALRHYFSTKDEMLLFIIEYFIEEGKKRSEHKEWSKNPLQAVEEVLLELVPIDEEKKIEASVWWIFALRSLTSDVLKEKKDEMTNGTYDLANSMIKILNLKGILSDSVNTDLESSRLSALIEGLSFHALIRPDIYTPEKVKEVINYHLKTLCNK</sequence>
<protein>
    <submittedName>
        <fullName evidence="7">TetR/AcrR family transcriptional regulator</fullName>
    </submittedName>
</protein>
<evidence type="ECO:0000256" key="2">
    <source>
        <dbReference type="ARBA" id="ARBA00023015"/>
    </source>
</evidence>
<dbReference type="PANTHER" id="PTHR43479">
    <property type="entry name" value="ACREF/ENVCD OPERON REPRESSOR-RELATED"/>
    <property type="match status" value="1"/>
</dbReference>
<dbReference type="Pfam" id="PF13977">
    <property type="entry name" value="TetR_C_6"/>
    <property type="match status" value="1"/>
</dbReference>
<accession>A0A7X8H0R6</accession>
<dbReference type="InterPro" id="IPR050624">
    <property type="entry name" value="HTH-type_Tx_Regulator"/>
</dbReference>
<dbReference type="PRINTS" id="PR00455">
    <property type="entry name" value="HTHTETR"/>
</dbReference>
<dbReference type="InterPro" id="IPR001647">
    <property type="entry name" value="HTH_TetR"/>
</dbReference>
<dbReference type="Gene3D" id="1.10.357.10">
    <property type="entry name" value="Tetracycline Repressor, domain 2"/>
    <property type="match status" value="1"/>
</dbReference>
<keyword evidence="3 5" id="KW-0238">DNA-binding</keyword>
<name>A0A7X8H0R6_9LACT</name>
<dbReference type="Pfam" id="PF00440">
    <property type="entry name" value="TetR_N"/>
    <property type="match status" value="1"/>
</dbReference>
<dbReference type="Proteomes" id="UP000541058">
    <property type="component" value="Unassembled WGS sequence"/>
</dbReference>
<organism evidence="7 8">
    <name type="scientific">Globicatella sulfidifaciens</name>
    <dbReference type="NCBI Taxonomy" id="136093"/>
    <lineage>
        <taxon>Bacteria</taxon>
        <taxon>Bacillati</taxon>
        <taxon>Bacillota</taxon>
        <taxon>Bacilli</taxon>
        <taxon>Lactobacillales</taxon>
        <taxon>Aerococcaceae</taxon>
        <taxon>Globicatella</taxon>
    </lineage>
</organism>
<evidence type="ECO:0000256" key="5">
    <source>
        <dbReference type="PROSITE-ProRule" id="PRU00335"/>
    </source>
</evidence>
<keyword evidence="1" id="KW-0678">Repressor</keyword>
<gene>
    <name evidence="7" type="ORF">GX355_09710</name>
</gene>
<dbReference type="GO" id="GO:0003677">
    <property type="term" value="F:DNA binding"/>
    <property type="evidence" value="ECO:0007669"/>
    <property type="project" value="UniProtKB-UniRule"/>
</dbReference>
<keyword evidence="4" id="KW-0804">Transcription</keyword>
<evidence type="ECO:0000313" key="7">
    <source>
        <dbReference type="EMBL" id="NLJ19124.1"/>
    </source>
</evidence>
<dbReference type="AlphaFoldDB" id="A0A7X8H0R6"/>
<evidence type="ECO:0000259" key="6">
    <source>
        <dbReference type="PROSITE" id="PS50977"/>
    </source>
</evidence>
<dbReference type="PROSITE" id="PS50977">
    <property type="entry name" value="HTH_TETR_2"/>
    <property type="match status" value="1"/>
</dbReference>
<feature type="DNA-binding region" description="H-T-H motif" evidence="5">
    <location>
        <begin position="31"/>
        <end position="50"/>
    </location>
</feature>
<evidence type="ECO:0000313" key="8">
    <source>
        <dbReference type="Proteomes" id="UP000541058"/>
    </source>
</evidence>
<proteinExistence type="predicted"/>
<feature type="domain" description="HTH tetR-type" evidence="6">
    <location>
        <begin position="8"/>
        <end position="68"/>
    </location>
</feature>
<reference evidence="7 8" key="1">
    <citation type="journal article" date="2020" name="Biotechnol. Biofuels">
        <title>New insights from the biogas microbiome by comprehensive genome-resolved metagenomics of nearly 1600 species originating from multiple anaerobic digesters.</title>
        <authorList>
            <person name="Campanaro S."/>
            <person name="Treu L."/>
            <person name="Rodriguez-R L.M."/>
            <person name="Kovalovszki A."/>
            <person name="Ziels R.M."/>
            <person name="Maus I."/>
            <person name="Zhu X."/>
            <person name="Kougias P.G."/>
            <person name="Basile A."/>
            <person name="Luo G."/>
            <person name="Schluter A."/>
            <person name="Konstantinidis K.T."/>
            <person name="Angelidaki I."/>
        </authorList>
    </citation>
    <scope>NUCLEOTIDE SEQUENCE [LARGE SCALE GENOMIC DNA]</scope>
    <source>
        <strain evidence="7">AS23ysBPME_34</strain>
    </source>
</reference>
<dbReference type="InterPro" id="IPR009057">
    <property type="entry name" value="Homeodomain-like_sf"/>
</dbReference>
<evidence type="ECO:0000256" key="1">
    <source>
        <dbReference type="ARBA" id="ARBA00022491"/>
    </source>
</evidence>
<keyword evidence="2" id="KW-0805">Transcription regulation</keyword>
<evidence type="ECO:0000256" key="4">
    <source>
        <dbReference type="ARBA" id="ARBA00023163"/>
    </source>
</evidence>
<dbReference type="PANTHER" id="PTHR43479:SF11">
    <property type="entry name" value="ACREF_ENVCD OPERON REPRESSOR-RELATED"/>
    <property type="match status" value="1"/>
</dbReference>
<dbReference type="EMBL" id="JAAYSM010000341">
    <property type="protein sequence ID" value="NLJ19124.1"/>
    <property type="molecule type" value="Genomic_DNA"/>
</dbReference>
<dbReference type="SUPFAM" id="SSF46689">
    <property type="entry name" value="Homeodomain-like"/>
    <property type="match status" value="1"/>
</dbReference>
<dbReference type="InterPro" id="IPR039538">
    <property type="entry name" value="BetI_C"/>
</dbReference>
<dbReference type="RefSeq" id="WP_276649441.1">
    <property type="nucleotide sequence ID" value="NZ_JAAYSM010000341.1"/>
</dbReference>
<evidence type="ECO:0000256" key="3">
    <source>
        <dbReference type="ARBA" id="ARBA00023125"/>
    </source>
</evidence>